<dbReference type="PANTHER" id="PTHR31470">
    <property type="entry name" value="CYSTEINE PROTEINASES SUPERFAMILY PROTEIN-RELATED-RELATED"/>
    <property type="match status" value="1"/>
</dbReference>
<feature type="domain" description="Ubiquitin-like protease family profile" evidence="4">
    <location>
        <begin position="86"/>
        <end position="316"/>
    </location>
</feature>
<dbReference type="Pfam" id="PF02902">
    <property type="entry name" value="Peptidase_C48"/>
    <property type="match status" value="1"/>
</dbReference>
<keyword evidence="3" id="KW-0378">Hydrolase</keyword>
<keyword evidence="2" id="KW-0645">Protease</keyword>
<dbReference type="Gene3D" id="3.40.395.10">
    <property type="entry name" value="Adenoviral Proteinase, Chain A"/>
    <property type="match status" value="1"/>
</dbReference>
<comment type="similarity">
    <text evidence="1">Belongs to the peptidase C48 family.</text>
</comment>
<protein>
    <recommendedName>
        <fullName evidence="4">Ubiquitin-like protease family profile domain-containing protein</fullName>
    </recommendedName>
</protein>
<dbReference type="AlphaFoldDB" id="A0A3Q7JAH7"/>
<dbReference type="Proteomes" id="UP000004994">
    <property type="component" value="Chromosome 12"/>
</dbReference>
<dbReference type="SUPFAM" id="SSF54001">
    <property type="entry name" value="Cysteine proteinases"/>
    <property type="match status" value="1"/>
</dbReference>
<proteinExistence type="inferred from homology"/>
<accession>A0A3Q7JAH7</accession>
<dbReference type="PROSITE" id="PS50600">
    <property type="entry name" value="ULP_PROTEASE"/>
    <property type="match status" value="1"/>
</dbReference>
<dbReference type="Gramene" id="Solyc12g049483.1.1">
    <property type="protein sequence ID" value="Solyc12g049483.1.1"/>
    <property type="gene ID" value="Solyc12g049483.1"/>
</dbReference>
<evidence type="ECO:0000256" key="1">
    <source>
        <dbReference type="ARBA" id="ARBA00005234"/>
    </source>
</evidence>
<keyword evidence="6" id="KW-1185">Reference proteome</keyword>
<dbReference type="PaxDb" id="4081-Solyc12g049490.1.1"/>
<dbReference type="InterPro" id="IPR038765">
    <property type="entry name" value="Papain-like_cys_pep_sf"/>
</dbReference>
<organism evidence="5">
    <name type="scientific">Solanum lycopersicum</name>
    <name type="common">Tomato</name>
    <name type="synonym">Lycopersicon esculentum</name>
    <dbReference type="NCBI Taxonomy" id="4081"/>
    <lineage>
        <taxon>Eukaryota</taxon>
        <taxon>Viridiplantae</taxon>
        <taxon>Streptophyta</taxon>
        <taxon>Embryophyta</taxon>
        <taxon>Tracheophyta</taxon>
        <taxon>Spermatophyta</taxon>
        <taxon>Magnoliopsida</taxon>
        <taxon>eudicotyledons</taxon>
        <taxon>Gunneridae</taxon>
        <taxon>Pentapetalae</taxon>
        <taxon>asterids</taxon>
        <taxon>lamiids</taxon>
        <taxon>Solanales</taxon>
        <taxon>Solanaceae</taxon>
        <taxon>Solanoideae</taxon>
        <taxon>Solaneae</taxon>
        <taxon>Solanum</taxon>
        <taxon>Solanum subgen. Lycopersicon</taxon>
    </lineage>
</organism>
<dbReference type="GO" id="GO:0008234">
    <property type="term" value="F:cysteine-type peptidase activity"/>
    <property type="evidence" value="ECO:0007669"/>
    <property type="project" value="InterPro"/>
</dbReference>
<reference evidence="5" key="1">
    <citation type="journal article" date="2012" name="Nature">
        <title>The tomato genome sequence provides insights into fleshy fruit evolution.</title>
        <authorList>
            <consortium name="Tomato Genome Consortium"/>
        </authorList>
    </citation>
    <scope>NUCLEOTIDE SEQUENCE [LARGE SCALE GENOMIC DNA]</scope>
    <source>
        <strain evidence="5">cv. Heinz 1706</strain>
    </source>
</reference>
<evidence type="ECO:0000259" key="4">
    <source>
        <dbReference type="PROSITE" id="PS50600"/>
    </source>
</evidence>
<evidence type="ECO:0000313" key="5">
    <source>
        <dbReference type="EnsemblPlants" id="Solyc12g049483.1.1"/>
    </source>
</evidence>
<evidence type="ECO:0000313" key="6">
    <source>
        <dbReference type="Proteomes" id="UP000004994"/>
    </source>
</evidence>
<evidence type="ECO:0000256" key="2">
    <source>
        <dbReference type="ARBA" id="ARBA00022670"/>
    </source>
</evidence>
<dbReference type="GO" id="GO:0006508">
    <property type="term" value="P:proteolysis"/>
    <property type="evidence" value="ECO:0007669"/>
    <property type="project" value="UniProtKB-KW"/>
</dbReference>
<evidence type="ECO:0000256" key="3">
    <source>
        <dbReference type="ARBA" id="ARBA00022801"/>
    </source>
</evidence>
<dbReference type="EnsemblPlants" id="Solyc12g049483.1.1">
    <property type="protein sequence ID" value="Solyc12g049483.1.1"/>
    <property type="gene ID" value="Solyc12g049483.1"/>
</dbReference>
<dbReference type="PANTHER" id="PTHR31470:SF55">
    <property type="entry name" value="UBIQUITIN-LIKE PROTEASE FAMILY PROFILE DOMAIN-CONTAINING PROTEIN"/>
    <property type="match status" value="1"/>
</dbReference>
<sequence length="363" mass="41706">MTKYVIKDSIFDDYQGIKKIFETTIAGCIITKADQATIDVQLGTNGENLMIVQPISNNEQTPLPTRRNRRPCPYNTSPYLINFGSFAVKHPFIFDLISGDYDITLWDAFRSWIRDGLLTKLILAEISVAINLGVLIVDNKNWFYNLFFKGQLLNNSVKVVYYEKNVYLVQRSLLFEKYLDLDSDVGCADEEHVIGEYIRGYKMHAATPWHKIDYVFVPVHVKEKFHWVLAVISLNDKCINVYDSYRAASHDAAIKAEIVKLSQLIPLKLSVNEYYNNKGIDVLQAQQENDFFNVLTFNFLYYRDCGIYMLAFAEYLSYGQGIPANILVASYLRSRYATLLWNYGQQKNDSGAIGDNEAPPRYS</sequence>
<dbReference type="InterPro" id="IPR003653">
    <property type="entry name" value="Peptidase_C48_C"/>
</dbReference>
<dbReference type="OMA" id="VENHRRY"/>
<reference evidence="5" key="2">
    <citation type="submission" date="2019-01" db="UniProtKB">
        <authorList>
            <consortium name="EnsemblPlants"/>
        </authorList>
    </citation>
    <scope>IDENTIFICATION</scope>
    <source>
        <strain evidence="5">cv. Heinz 1706</strain>
    </source>
</reference>
<name>A0A3Q7JAH7_SOLLC</name>
<dbReference type="InParanoid" id="A0A3Q7JAH7"/>